<comment type="caution">
    <text evidence="9">The sequence shown here is derived from an EMBL/GenBank/DDBJ whole genome shotgun (WGS) entry which is preliminary data.</text>
</comment>
<accession>A0ABW7YP11</accession>
<evidence type="ECO:0000256" key="4">
    <source>
        <dbReference type="ARBA" id="ARBA00022833"/>
    </source>
</evidence>
<name>A0ABW7YP11_9ACTN</name>
<dbReference type="CDD" id="cd09597">
    <property type="entry name" value="M4_TLP"/>
    <property type="match status" value="1"/>
</dbReference>
<feature type="chain" id="PRO_5045105584" evidence="6">
    <location>
        <begin position="24"/>
        <end position="435"/>
    </location>
</feature>
<keyword evidence="10" id="KW-1185">Reference proteome</keyword>
<keyword evidence="5" id="KW-0482">Metalloprotease</keyword>
<protein>
    <submittedName>
        <fullName evidence="9">M4 family metallopeptidase</fullName>
    </submittedName>
</protein>
<dbReference type="Pfam" id="PF02868">
    <property type="entry name" value="Peptidase_M4_C"/>
    <property type="match status" value="1"/>
</dbReference>
<evidence type="ECO:0000256" key="1">
    <source>
        <dbReference type="ARBA" id="ARBA00022670"/>
    </source>
</evidence>
<dbReference type="Gene3D" id="1.10.390.10">
    <property type="entry name" value="Neutral Protease Domain 2"/>
    <property type="match status" value="1"/>
</dbReference>
<dbReference type="PANTHER" id="PTHR33794:SF1">
    <property type="entry name" value="BACILLOLYSIN"/>
    <property type="match status" value="1"/>
</dbReference>
<gene>
    <name evidence="9" type="ORF">ACIBG2_09785</name>
</gene>
<feature type="domain" description="Peptidase M4 C-terminal" evidence="8">
    <location>
        <begin position="162"/>
        <end position="321"/>
    </location>
</feature>
<evidence type="ECO:0000256" key="5">
    <source>
        <dbReference type="ARBA" id="ARBA00023049"/>
    </source>
</evidence>
<feature type="signal peptide" evidence="6">
    <location>
        <begin position="1"/>
        <end position="23"/>
    </location>
</feature>
<proteinExistence type="predicted"/>
<evidence type="ECO:0000256" key="3">
    <source>
        <dbReference type="ARBA" id="ARBA00022801"/>
    </source>
</evidence>
<reference evidence="9 10" key="1">
    <citation type="submission" date="2024-10" db="EMBL/GenBank/DDBJ databases">
        <title>The Natural Products Discovery Center: Release of the First 8490 Sequenced Strains for Exploring Actinobacteria Biosynthetic Diversity.</title>
        <authorList>
            <person name="Kalkreuter E."/>
            <person name="Kautsar S.A."/>
            <person name="Yang D."/>
            <person name="Bader C.D."/>
            <person name="Teijaro C.N."/>
            <person name="Fluegel L."/>
            <person name="Davis C.M."/>
            <person name="Simpson J.R."/>
            <person name="Lauterbach L."/>
            <person name="Steele A.D."/>
            <person name="Gui C."/>
            <person name="Meng S."/>
            <person name="Li G."/>
            <person name="Viehrig K."/>
            <person name="Ye F."/>
            <person name="Su P."/>
            <person name="Kiefer A.F."/>
            <person name="Nichols A."/>
            <person name="Cepeda A.J."/>
            <person name="Yan W."/>
            <person name="Fan B."/>
            <person name="Jiang Y."/>
            <person name="Adhikari A."/>
            <person name="Zheng C.-J."/>
            <person name="Schuster L."/>
            <person name="Cowan T.M."/>
            <person name="Smanski M.J."/>
            <person name="Chevrette M.G."/>
            <person name="De Carvalho L.P.S."/>
            <person name="Shen B."/>
        </authorList>
    </citation>
    <scope>NUCLEOTIDE SEQUENCE [LARGE SCALE GENOMIC DNA]</scope>
    <source>
        <strain evidence="9 10">NPDC050545</strain>
    </source>
</reference>
<dbReference type="RefSeq" id="WP_397080649.1">
    <property type="nucleotide sequence ID" value="NZ_JBITGY010000002.1"/>
</dbReference>
<feature type="domain" description="Peptidase M4" evidence="7">
    <location>
        <begin position="24"/>
        <end position="116"/>
    </location>
</feature>
<dbReference type="InterPro" id="IPR013856">
    <property type="entry name" value="Peptidase_M4_domain"/>
</dbReference>
<evidence type="ECO:0000256" key="6">
    <source>
        <dbReference type="SAM" id="SignalP"/>
    </source>
</evidence>
<evidence type="ECO:0000259" key="7">
    <source>
        <dbReference type="Pfam" id="PF01447"/>
    </source>
</evidence>
<sequence length="435" mass="44415">MKARTTLGGVALALVLTMLPVAADGHGHYNGRVKIDVSESNGMYTLTDPTRPGLSCSRPGSAPLPAGVVIGNGQPGDPTTACVDVLYGAQRMSDMLRDWLGRNGINGTGRSFPACVASPVGCPVPFPSFPDRQRFLTSLDLVGHQYGHGVYATTPGGTGSGNESGGLLEGAGDILGTLTEAYTANPNDPPDYEIGEETGPPLRIMYQPSRVSGHPDCYGPQIPATEPTAAAGPLNHWFYLLAEGSNPGGGKPASPVCPGGPATVTGIGLEKAGKIFMSALNRKTSNWRYTGARVATVQAVLQLYSPAECAAVKSAWSAAAVPAQPAEPACLTLPDDCTIALNPPSAIARPGTSVTTTLATQGNGQILQLSVSGLPPGIIVTITPSTIVCGQPAQLTLTLAASVAPGTYPITLTVSTASGDRSATFILTVITESAS</sequence>
<keyword evidence="6" id="KW-0732">Signal</keyword>
<evidence type="ECO:0000313" key="9">
    <source>
        <dbReference type="EMBL" id="MFI6497665.1"/>
    </source>
</evidence>
<evidence type="ECO:0000259" key="8">
    <source>
        <dbReference type="Pfam" id="PF02868"/>
    </source>
</evidence>
<dbReference type="Gene3D" id="3.10.170.10">
    <property type="match status" value="1"/>
</dbReference>
<organism evidence="9 10">
    <name type="scientific">Nonomuraea typhae</name>
    <dbReference type="NCBI Taxonomy" id="2603600"/>
    <lineage>
        <taxon>Bacteria</taxon>
        <taxon>Bacillati</taxon>
        <taxon>Actinomycetota</taxon>
        <taxon>Actinomycetes</taxon>
        <taxon>Streptosporangiales</taxon>
        <taxon>Streptosporangiaceae</taxon>
        <taxon>Nonomuraea</taxon>
    </lineage>
</organism>
<dbReference type="InterPro" id="IPR027268">
    <property type="entry name" value="Peptidase_M4/M1_CTD_sf"/>
</dbReference>
<keyword evidence="3" id="KW-0378">Hydrolase</keyword>
<dbReference type="Pfam" id="PF01447">
    <property type="entry name" value="Peptidase_M4"/>
    <property type="match status" value="1"/>
</dbReference>
<dbReference type="InterPro" id="IPR050728">
    <property type="entry name" value="Zinc_Metalloprotease_M4"/>
</dbReference>
<dbReference type="Gene3D" id="2.60.40.10">
    <property type="entry name" value="Immunoglobulins"/>
    <property type="match status" value="1"/>
</dbReference>
<evidence type="ECO:0000256" key="2">
    <source>
        <dbReference type="ARBA" id="ARBA00022723"/>
    </source>
</evidence>
<dbReference type="SUPFAM" id="SSF55486">
    <property type="entry name" value="Metalloproteases ('zincins'), catalytic domain"/>
    <property type="match status" value="1"/>
</dbReference>
<keyword evidence="4" id="KW-0862">Zinc</keyword>
<evidence type="ECO:0000313" key="10">
    <source>
        <dbReference type="Proteomes" id="UP001612741"/>
    </source>
</evidence>
<dbReference type="PANTHER" id="PTHR33794">
    <property type="entry name" value="BACILLOLYSIN"/>
    <property type="match status" value="1"/>
</dbReference>
<dbReference type="InterPro" id="IPR013783">
    <property type="entry name" value="Ig-like_fold"/>
</dbReference>
<dbReference type="InterPro" id="IPR001570">
    <property type="entry name" value="Peptidase_M4_C_domain"/>
</dbReference>
<dbReference type="Proteomes" id="UP001612741">
    <property type="component" value="Unassembled WGS sequence"/>
</dbReference>
<keyword evidence="2" id="KW-0479">Metal-binding</keyword>
<keyword evidence="1" id="KW-0645">Protease</keyword>
<dbReference type="EMBL" id="JBITGY010000002">
    <property type="protein sequence ID" value="MFI6497665.1"/>
    <property type="molecule type" value="Genomic_DNA"/>
</dbReference>